<dbReference type="PANTHER" id="PTHR34614">
    <property type="match status" value="1"/>
</dbReference>
<dbReference type="NCBIfam" id="NF033559">
    <property type="entry name" value="transpos_IS1634"/>
    <property type="match status" value="1"/>
</dbReference>
<dbReference type="PATRIC" id="fig|37919.13.peg.8393"/>
<dbReference type="GO" id="GO:0004803">
    <property type="term" value="F:transposase activity"/>
    <property type="evidence" value="ECO:0007669"/>
    <property type="project" value="InterPro"/>
</dbReference>
<dbReference type="AlphaFoldDB" id="A0A1B1KIV5"/>
<feature type="domain" description="Transposase IS4-like" evidence="1">
    <location>
        <begin position="214"/>
        <end position="478"/>
    </location>
</feature>
<proteinExistence type="predicted"/>
<dbReference type="PANTHER" id="PTHR34614:SF2">
    <property type="entry name" value="TRANSPOSASE IS4-LIKE DOMAIN-CONTAINING PROTEIN"/>
    <property type="match status" value="1"/>
</dbReference>
<evidence type="ECO:0000313" key="3">
    <source>
        <dbReference type="Proteomes" id="UP000186108"/>
    </source>
</evidence>
<dbReference type="GO" id="GO:0006313">
    <property type="term" value="P:DNA transposition"/>
    <property type="evidence" value="ECO:0007669"/>
    <property type="project" value="InterPro"/>
</dbReference>
<dbReference type="Pfam" id="PF01609">
    <property type="entry name" value="DDE_Tnp_1"/>
    <property type="match status" value="1"/>
</dbReference>
<evidence type="ECO:0000259" key="1">
    <source>
        <dbReference type="Pfam" id="PF01609"/>
    </source>
</evidence>
<name>A0A1B1KIV5_RHOOP</name>
<evidence type="ECO:0000313" key="2">
    <source>
        <dbReference type="EMBL" id="ANS32545.1"/>
    </source>
</evidence>
<dbReference type="EMBL" id="CP009112">
    <property type="protein sequence ID" value="ANS32545.1"/>
    <property type="molecule type" value="Genomic_DNA"/>
</dbReference>
<sequence>MRVELGKRDRRVYYLYMASIVGKRQGGKTYYYLVESARVEGKPRIVSQQYLGSAEEVTAKLAGAQAGAPVRSAHKKFGDVAAVWSVLERLGVAEAIDGVAPRRSDAAVSVGTYIALATLNRIVAPCSKAAFASWWDSTAAPRWCPLPAGSLDHRKFWSAMDRLDRDDLARIEGALSARMVTEFGLDLTALVLDMTNFATYIDSGNEAAPIAQRGKAKQKRVDLRLVGLALVITSDGGIPLLSHPYPGDRPDVTQFPGVIDDLVDRYRSVAAGIEGATIVYDAGQNSAANHAHIEEARIGFVGSLPPSDHPALLTVPVEAYHRVDDPRLPGMRAYDTEVDALGVRRRAIVTHSASLHAAQSRGFDQTLDKARDRLGALQVRLARGRTRRDRAAVEREIEQICAPRWVAEVLTVTLTGTTPAQLRLRYRTDRHARRQLEDRMFGKRILFTNRTDWPVARVIAAYRSQSDIESGFRQLKDPQVISFSPMHHWTDQKIRVHVFYSVLALTIAHLMRREAADAGLHLSVRELLAELAGIEETVLLYHDGTKGRPRAQRMLTDHSDTAEQLARLFGIDRYAPTR</sequence>
<keyword evidence="2" id="KW-0614">Plasmid</keyword>
<dbReference type="GO" id="GO:0003677">
    <property type="term" value="F:DNA binding"/>
    <property type="evidence" value="ECO:0007669"/>
    <property type="project" value="InterPro"/>
</dbReference>
<reference evidence="2 3" key="1">
    <citation type="submission" date="2014-07" db="EMBL/GenBank/DDBJ databases">
        <authorList>
            <person name="Zhang J.E."/>
            <person name="Yang H."/>
            <person name="Guo J."/>
            <person name="Deng Z."/>
            <person name="Luo H."/>
            <person name="Luo M."/>
            <person name="Zhao B."/>
        </authorList>
    </citation>
    <scope>NUCLEOTIDE SEQUENCE [LARGE SCALE GENOMIC DNA]</scope>
    <source>
        <strain evidence="2 3">1CP</strain>
        <plasmid evidence="3">Plasmid pr1cp1</plasmid>
    </source>
</reference>
<geneLocation type="plasmid" evidence="3">
    <name>pr1cp1</name>
</geneLocation>
<protein>
    <submittedName>
        <fullName evidence="2">Transposase</fullName>
    </submittedName>
</protein>
<dbReference type="Proteomes" id="UP000186108">
    <property type="component" value="Plasmid pR1CP1"/>
</dbReference>
<accession>A0A1B1KIV5</accession>
<organism evidence="2 3">
    <name type="scientific">Rhodococcus opacus</name>
    <name type="common">Nocardia opaca</name>
    <dbReference type="NCBI Taxonomy" id="37919"/>
    <lineage>
        <taxon>Bacteria</taxon>
        <taxon>Bacillati</taxon>
        <taxon>Actinomycetota</taxon>
        <taxon>Actinomycetes</taxon>
        <taxon>Mycobacteriales</taxon>
        <taxon>Nocardiaceae</taxon>
        <taxon>Rhodococcus</taxon>
    </lineage>
</organism>
<gene>
    <name evidence="2" type="ORF">R1CP_39810</name>
</gene>
<dbReference type="InterPro" id="IPR002559">
    <property type="entry name" value="Transposase_11"/>
</dbReference>
<dbReference type="InterPro" id="IPR047654">
    <property type="entry name" value="IS1634_transpos"/>
</dbReference>